<comment type="caution">
    <text evidence="3">The sequence shown here is derived from an EMBL/GenBank/DDBJ whole genome shotgun (WGS) entry which is preliminary data.</text>
</comment>
<dbReference type="PANTHER" id="PTHR46599">
    <property type="entry name" value="PIGGYBAC TRANSPOSABLE ELEMENT-DERIVED PROTEIN 4"/>
    <property type="match status" value="1"/>
</dbReference>
<sequence length="622" mass="71597">MGGFLNERQIEELLNDVNDDSESEDVERSPNINQLCDDEVISDRDSPEPITCSEDSVIEESSDSENERENTRNGNTRDEEEEYEDEEEESRDDDEGRTSHHYRGKNRYKWSKRAPSRSRTRRHNIITHLPGLAGPAREKRNMSELESWQLLVTDEMVEIIILHTNKKISEFRETHSSTGAHTNYIQKTEMNAFLGLTILAGVFKSGHEDLEGLWDSDGTGRDIFRATMSLKRYLFISSALRFDDVETRNERKANDRAALISEIFNMFINNCQKSYSCSEYITIDEMLCPFRGRCLFRVYMKSKPAKYGIKILCLCDSKTHYLYNAFIYTGKSESRRTDLSIPTRTVLDLVEPLKNSNRNITADNWFSSIELVDKLKEVGLTYVGTLRKNKREIPPEFLPHKTRPVGSSLFGFTNDKTLCSFVPKKSQSVIMISSMHHEESVDTESGKPEIIQFYNGTKGGVDSLDQKCANYSVARRTQRWPCVIFWAILNISSANGFVLWKASNPEKRMKRNKYLKKIGLDLATPFILQRKTGYANFSTDLKRRIDNILEQIHGQPENQSQSQEPVASTSSIASNSNRKRARCYLCDWKNDRKHSLKCIKCLHFICKTHSVQNIMCTSCQKV</sequence>
<protein>
    <recommendedName>
        <fullName evidence="2">PiggyBac transposable element-derived protein domain-containing protein</fullName>
    </recommendedName>
</protein>
<dbReference type="InterPro" id="IPR029526">
    <property type="entry name" value="PGBD"/>
</dbReference>
<evidence type="ECO:0000313" key="4">
    <source>
        <dbReference type="Proteomes" id="UP001549921"/>
    </source>
</evidence>
<feature type="compositionally biased region" description="Basic and acidic residues" evidence="1">
    <location>
        <begin position="65"/>
        <end position="77"/>
    </location>
</feature>
<reference evidence="3 4" key="1">
    <citation type="submission" date="2024-06" db="EMBL/GenBank/DDBJ databases">
        <title>A chromosome-level genome assembly of beet webworm, Loxostege sticticalis.</title>
        <authorList>
            <person name="Zhang Y."/>
        </authorList>
    </citation>
    <scope>NUCLEOTIDE SEQUENCE [LARGE SCALE GENOMIC DNA]</scope>
    <source>
        <strain evidence="3">AQ028</strain>
        <tissue evidence="3">Male pupae</tissue>
    </source>
</reference>
<accession>A0ABD0S6N5</accession>
<dbReference type="PANTHER" id="PTHR46599:SF6">
    <property type="entry name" value="DUAL SPECIFICITY PHOSPHATASE 26"/>
    <property type="match status" value="1"/>
</dbReference>
<proteinExistence type="predicted"/>
<evidence type="ECO:0000313" key="3">
    <source>
        <dbReference type="EMBL" id="KAL0808988.1"/>
    </source>
</evidence>
<feature type="compositionally biased region" description="Acidic residues" evidence="1">
    <location>
        <begin position="78"/>
        <end position="95"/>
    </location>
</feature>
<gene>
    <name evidence="3" type="ORF">ABMA28_012643</name>
</gene>
<feature type="domain" description="PiggyBac transposable element-derived protein" evidence="2">
    <location>
        <begin position="147"/>
        <end position="497"/>
    </location>
</feature>
<dbReference type="EMBL" id="JBEDNZ010000030">
    <property type="protein sequence ID" value="KAL0808988.1"/>
    <property type="molecule type" value="Genomic_DNA"/>
</dbReference>
<evidence type="ECO:0000256" key="1">
    <source>
        <dbReference type="SAM" id="MobiDB-lite"/>
    </source>
</evidence>
<name>A0ABD0S6N5_LOXSC</name>
<feature type="compositionally biased region" description="Basic residues" evidence="1">
    <location>
        <begin position="99"/>
        <end position="119"/>
    </location>
</feature>
<organism evidence="3 4">
    <name type="scientific">Loxostege sticticalis</name>
    <name type="common">Beet webworm moth</name>
    <dbReference type="NCBI Taxonomy" id="481309"/>
    <lineage>
        <taxon>Eukaryota</taxon>
        <taxon>Metazoa</taxon>
        <taxon>Ecdysozoa</taxon>
        <taxon>Arthropoda</taxon>
        <taxon>Hexapoda</taxon>
        <taxon>Insecta</taxon>
        <taxon>Pterygota</taxon>
        <taxon>Neoptera</taxon>
        <taxon>Endopterygota</taxon>
        <taxon>Lepidoptera</taxon>
        <taxon>Glossata</taxon>
        <taxon>Ditrysia</taxon>
        <taxon>Pyraloidea</taxon>
        <taxon>Crambidae</taxon>
        <taxon>Pyraustinae</taxon>
        <taxon>Loxostege</taxon>
    </lineage>
</organism>
<evidence type="ECO:0000259" key="2">
    <source>
        <dbReference type="Pfam" id="PF13843"/>
    </source>
</evidence>
<feature type="compositionally biased region" description="Acidic residues" evidence="1">
    <location>
        <begin position="13"/>
        <end position="25"/>
    </location>
</feature>
<dbReference type="AlphaFoldDB" id="A0ABD0S6N5"/>
<dbReference type="Pfam" id="PF13843">
    <property type="entry name" value="DDE_Tnp_1_7"/>
    <property type="match status" value="1"/>
</dbReference>
<dbReference type="Proteomes" id="UP001549921">
    <property type="component" value="Unassembled WGS sequence"/>
</dbReference>
<feature type="region of interest" description="Disordered" evidence="1">
    <location>
        <begin position="1"/>
        <end position="119"/>
    </location>
</feature>